<proteinExistence type="inferred from homology"/>
<reference evidence="6" key="1">
    <citation type="submission" date="2017-06" db="EMBL/GenBank/DDBJ databases">
        <title>Complete genome sequence of Capnocytophaga sp. KCOM 1579 (=ChDC OS43) isolated from a human refractory periapical abscess lesion.</title>
        <authorList>
            <person name="Kook J.-K."/>
            <person name="Park S.-N."/>
            <person name="Lim Y.K."/>
            <person name="Roh H."/>
        </authorList>
    </citation>
    <scope>NUCLEOTIDE SEQUENCE [LARGE SCALE GENOMIC DNA]</scope>
    <source>
        <strain evidence="6">ChDC OS43</strain>
    </source>
</reference>
<dbReference type="PANTHER" id="PTHR33607">
    <property type="entry name" value="ENDONUCLEASE-1"/>
    <property type="match status" value="1"/>
</dbReference>
<dbReference type="AlphaFoldDB" id="A0A1Z4BPD2"/>
<accession>A0A1Z4BPD2</accession>
<organism evidence="5 6">
    <name type="scientific">Capnocytophaga endodontalis</name>
    <dbReference type="NCBI Taxonomy" id="2708117"/>
    <lineage>
        <taxon>Bacteria</taxon>
        <taxon>Pseudomonadati</taxon>
        <taxon>Bacteroidota</taxon>
        <taxon>Flavobacteriia</taxon>
        <taxon>Flavobacteriales</taxon>
        <taxon>Flavobacteriaceae</taxon>
        <taxon>Capnocytophaga</taxon>
    </lineage>
</organism>
<dbReference type="InterPro" id="IPR007346">
    <property type="entry name" value="Endonuclease-I"/>
</dbReference>
<evidence type="ECO:0000256" key="3">
    <source>
        <dbReference type="ARBA" id="ARBA00022801"/>
    </source>
</evidence>
<keyword evidence="6" id="KW-1185">Reference proteome</keyword>
<keyword evidence="3" id="KW-0378">Hydrolase</keyword>
<dbReference type="GO" id="GO:0004518">
    <property type="term" value="F:nuclease activity"/>
    <property type="evidence" value="ECO:0007669"/>
    <property type="project" value="UniProtKB-KW"/>
</dbReference>
<evidence type="ECO:0000256" key="4">
    <source>
        <dbReference type="SAM" id="SignalP"/>
    </source>
</evidence>
<dbReference type="RefSeq" id="WP_088594198.1">
    <property type="nucleotide sequence ID" value="NZ_CP022022.1"/>
</dbReference>
<keyword evidence="4" id="KW-0732">Signal</keyword>
<keyword evidence="2" id="KW-0540">Nuclease</keyword>
<evidence type="ECO:0000313" key="6">
    <source>
        <dbReference type="Proteomes" id="UP000197007"/>
    </source>
</evidence>
<dbReference type="PROSITE" id="PS51257">
    <property type="entry name" value="PROKAR_LIPOPROTEIN"/>
    <property type="match status" value="1"/>
</dbReference>
<dbReference type="PANTHER" id="PTHR33607:SF2">
    <property type="entry name" value="ENDONUCLEASE-1"/>
    <property type="match status" value="1"/>
</dbReference>
<evidence type="ECO:0000256" key="1">
    <source>
        <dbReference type="ARBA" id="ARBA00006429"/>
    </source>
</evidence>
<feature type="chain" id="PRO_5013300720" evidence="4">
    <location>
        <begin position="23"/>
        <end position="256"/>
    </location>
</feature>
<dbReference type="Pfam" id="PF04231">
    <property type="entry name" value="Endonuclease_1"/>
    <property type="match status" value="1"/>
</dbReference>
<dbReference type="InterPro" id="IPR044925">
    <property type="entry name" value="His-Me_finger_sf"/>
</dbReference>
<feature type="signal peptide" evidence="4">
    <location>
        <begin position="1"/>
        <end position="22"/>
    </location>
</feature>
<evidence type="ECO:0000256" key="2">
    <source>
        <dbReference type="ARBA" id="ARBA00022722"/>
    </source>
</evidence>
<protein>
    <submittedName>
        <fullName evidence="5">Ribonuclease</fullName>
    </submittedName>
</protein>
<gene>
    <name evidence="5" type="ORF">CBG49_08760</name>
</gene>
<dbReference type="KEGG" id="capn:CBG49_08760"/>
<dbReference type="Proteomes" id="UP000197007">
    <property type="component" value="Chromosome"/>
</dbReference>
<comment type="similarity">
    <text evidence="1">Belongs to the EndA/NucM nuclease family.</text>
</comment>
<name>A0A1Z4BPD2_9FLAO</name>
<dbReference type="EMBL" id="CP022022">
    <property type="protein sequence ID" value="ASF43156.1"/>
    <property type="molecule type" value="Genomic_DNA"/>
</dbReference>
<sequence length="256" mass="29540">MKKLYILLFTTFLLACNSKEQAQEHPVAPPNSNITVPKALQNYYKGILFTKNGKALYDDLAVLTISKHTNFLSYYDRHKYLYKADASLKNPEYVVLVYTGEERYWKEYKSGNNNYKPQTFNTEHIFPQSKYSNGDAKGDLHHLKACDSKLNSSRGNIPFTNGSGRAGRINSAWYPGDEWKGDVARMIMYINLRYNDKIDNKIVIGGIETLLKWNDDDPVSDLERQRNNVIEQAQGNRNPFIDFPQLARAAYKNYQE</sequence>
<evidence type="ECO:0000313" key="5">
    <source>
        <dbReference type="EMBL" id="ASF43156.1"/>
    </source>
</evidence>
<dbReference type="SUPFAM" id="SSF54060">
    <property type="entry name" value="His-Me finger endonucleases"/>
    <property type="match status" value="1"/>
</dbReference>
<dbReference type="GO" id="GO:0016787">
    <property type="term" value="F:hydrolase activity"/>
    <property type="evidence" value="ECO:0007669"/>
    <property type="project" value="UniProtKB-KW"/>
</dbReference>